<dbReference type="GO" id="GO:0045944">
    <property type="term" value="P:positive regulation of transcription by RNA polymerase II"/>
    <property type="evidence" value="ECO:0007669"/>
    <property type="project" value="UniProtKB-ARBA"/>
</dbReference>
<evidence type="ECO:0000256" key="4">
    <source>
        <dbReference type="ARBA" id="ARBA00022833"/>
    </source>
</evidence>
<dbReference type="OrthoDB" id="6077919at2759"/>
<dbReference type="GO" id="GO:0000981">
    <property type="term" value="F:DNA-binding transcription factor activity, RNA polymerase II-specific"/>
    <property type="evidence" value="ECO:0007669"/>
    <property type="project" value="TreeGrafter"/>
</dbReference>
<feature type="region of interest" description="Disordered" evidence="5">
    <location>
        <begin position="103"/>
        <end position="143"/>
    </location>
</feature>
<dbReference type="AlphaFoldDB" id="A0A074WU89"/>
<evidence type="ECO:0000256" key="3">
    <source>
        <dbReference type="ARBA" id="ARBA00022771"/>
    </source>
</evidence>
<dbReference type="InterPro" id="IPR050329">
    <property type="entry name" value="GLI_C2H2-zinc-finger"/>
</dbReference>
<feature type="region of interest" description="Disordered" evidence="5">
    <location>
        <begin position="186"/>
        <end position="311"/>
    </location>
</feature>
<dbReference type="EMBL" id="KL584703">
    <property type="protein sequence ID" value="KEQ76718.1"/>
    <property type="molecule type" value="Genomic_DNA"/>
</dbReference>
<feature type="domain" description="C2H2-type" evidence="6">
    <location>
        <begin position="384"/>
        <end position="409"/>
    </location>
</feature>
<dbReference type="Proteomes" id="UP000027730">
    <property type="component" value="Unassembled WGS sequence"/>
</dbReference>
<evidence type="ECO:0000313" key="7">
    <source>
        <dbReference type="EMBL" id="KEQ76718.1"/>
    </source>
</evidence>
<dbReference type="HOGENOM" id="CLU_615347_0_0_1"/>
<accession>A0A074WU89</accession>
<dbReference type="GO" id="GO:0000978">
    <property type="term" value="F:RNA polymerase II cis-regulatory region sequence-specific DNA binding"/>
    <property type="evidence" value="ECO:0007669"/>
    <property type="project" value="TreeGrafter"/>
</dbReference>
<dbReference type="InterPro" id="IPR013087">
    <property type="entry name" value="Znf_C2H2_type"/>
</dbReference>
<evidence type="ECO:0000256" key="2">
    <source>
        <dbReference type="ARBA" id="ARBA00022737"/>
    </source>
</evidence>
<evidence type="ECO:0000256" key="5">
    <source>
        <dbReference type="SAM" id="MobiDB-lite"/>
    </source>
</evidence>
<keyword evidence="3" id="KW-0863">Zinc-finger</keyword>
<feature type="compositionally biased region" description="Polar residues" evidence="5">
    <location>
        <begin position="295"/>
        <end position="311"/>
    </location>
</feature>
<dbReference type="GO" id="GO:0005634">
    <property type="term" value="C:nucleus"/>
    <property type="evidence" value="ECO:0007669"/>
    <property type="project" value="UniProtKB-ARBA"/>
</dbReference>
<name>A0A074WU89_9PEZI</name>
<sequence length="442" mass="48028">MTGLDEQYAQGAPAKRPSILYTSEHDFVDRNVPPPDQRPPALGYMSLPEPRAELSHNFSQDPHHSVDRWTERVSNGKTLSLRTMTNTTSMPDYSYLERAITDSPAQRAQSVHSIGALSSSMYPPPRPEDTTEDAASPPRSDRLLPSFHQLSKIADSATESIDTRTTGLPALTAYATQIVAQNAAASHAHFPQSQQSSPSTNFMMLGHPSPTNTRTDGHEPYAHSHSPASFSVPHHGNSRRTSGQPVRPPPFISSMTSSSMGTASSTDTTSSLQSHQSLGTGGHSTSHTTPIGSTQSSLDGTPHSSVPRLQSSTSAVGGFLCDHPGCAAPPFQTQYLLNSHANVHSSSRPHYCPVKGCPRGEGGKGFKRKNEMIRHGLVHDSPGYVCPFCPLREHRYPRPDNLQRHVRVHHVDKDKDDPLLREVLAQRPEGGGRGRRRRAGPA</sequence>
<dbReference type="PANTHER" id="PTHR19818">
    <property type="entry name" value="ZINC FINGER PROTEIN ZIC AND GLI"/>
    <property type="match status" value="1"/>
</dbReference>
<dbReference type="SUPFAM" id="SSF57667">
    <property type="entry name" value="beta-beta-alpha zinc fingers"/>
    <property type="match status" value="1"/>
</dbReference>
<dbReference type="GO" id="GO:0008270">
    <property type="term" value="F:zinc ion binding"/>
    <property type="evidence" value="ECO:0007669"/>
    <property type="project" value="UniProtKB-KW"/>
</dbReference>
<dbReference type="InterPro" id="IPR036236">
    <property type="entry name" value="Znf_C2H2_sf"/>
</dbReference>
<dbReference type="STRING" id="1043004.A0A074WU89"/>
<feature type="domain" description="C2H2-type" evidence="6">
    <location>
        <begin position="350"/>
        <end position="379"/>
    </location>
</feature>
<gene>
    <name evidence="7" type="ORF">M436DRAFT_37429</name>
</gene>
<keyword evidence="2" id="KW-0677">Repeat</keyword>
<dbReference type="GeneID" id="25408837"/>
<keyword evidence="8" id="KW-1185">Reference proteome</keyword>
<feature type="region of interest" description="Disordered" evidence="5">
    <location>
        <begin position="416"/>
        <end position="442"/>
    </location>
</feature>
<feature type="region of interest" description="Disordered" evidence="5">
    <location>
        <begin position="27"/>
        <end position="47"/>
    </location>
</feature>
<evidence type="ECO:0000259" key="6">
    <source>
        <dbReference type="SMART" id="SM00355"/>
    </source>
</evidence>
<feature type="compositionally biased region" description="Basic residues" evidence="5">
    <location>
        <begin position="433"/>
        <end position="442"/>
    </location>
</feature>
<evidence type="ECO:0000256" key="1">
    <source>
        <dbReference type="ARBA" id="ARBA00022723"/>
    </source>
</evidence>
<protein>
    <recommendedName>
        <fullName evidence="6">C2H2-type domain-containing protein</fullName>
    </recommendedName>
</protein>
<keyword evidence="1" id="KW-0479">Metal-binding</keyword>
<dbReference type="PANTHER" id="PTHR19818:SF139">
    <property type="entry name" value="PAIR-RULE PROTEIN ODD-PAIRED"/>
    <property type="match status" value="1"/>
</dbReference>
<dbReference type="Gene3D" id="3.30.160.60">
    <property type="entry name" value="Classic Zinc Finger"/>
    <property type="match status" value="1"/>
</dbReference>
<evidence type="ECO:0000313" key="8">
    <source>
        <dbReference type="Proteomes" id="UP000027730"/>
    </source>
</evidence>
<feature type="domain" description="C2H2-type" evidence="6">
    <location>
        <begin position="319"/>
        <end position="344"/>
    </location>
</feature>
<dbReference type="SMART" id="SM00355">
    <property type="entry name" value="ZnF_C2H2"/>
    <property type="match status" value="3"/>
</dbReference>
<reference evidence="7 8" key="1">
    <citation type="journal article" date="2014" name="BMC Genomics">
        <title>Genome sequencing of four Aureobasidium pullulans varieties: biotechnological potential, stress tolerance, and description of new species.</title>
        <authorList>
            <person name="Gostin Ar C."/>
            <person name="Ohm R.A."/>
            <person name="Kogej T."/>
            <person name="Sonjak S."/>
            <person name="Turk M."/>
            <person name="Zajc J."/>
            <person name="Zalar P."/>
            <person name="Grube M."/>
            <person name="Sun H."/>
            <person name="Han J."/>
            <person name="Sharma A."/>
            <person name="Chiniquy J."/>
            <person name="Ngan C.Y."/>
            <person name="Lipzen A."/>
            <person name="Barry K."/>
            <person name="Grigoriev I.V."/>
            <person name="Gunde-Cimerman N."/>
        </authorList>
    </citation>
    <scope>NUCLEOTIDE SEQUENCE [LARGE SCALE GENOMIC DNA]</scope>
    <source>
        <strain evidence="7 8">CBS 147.97</strain>
    </source>
</reference>
<dbReference type="RefSeq" id="XP_013430633.1">
    <property type="nucleotide sequence ID" value="XM_013575179.1"/>
</dbReference>
<feature type="compositionally biased region" description="Polar residues" evidence="5">
    <location>
        <begin position="103"/>
        <end position="121"/>
    </location>
</feature>
<keyword evidence="4" id="KW-0862">Zinc</keyword>
<proteinExistence type="predicted"/>
<organism evidence="7 8">
    <name type="scientific">Aureobasidium namibiae CBS 147.97</name>
    <dbReference type="NCBI Taxonomy" id="1043004"/>
    <lineage>
        <taxon>Eukaryota</taxon>
        <taxon>Fungi</taxon>
        <taxon>Dikarya</taxon>
        <taxon>Ascomycota</taxon>
        <taxon>Pezizomycotina</taxon>
        <taxon>Dothideomycetes</taxon>
        <taxon>Dothideomycetidae</taxon>
        <taxon>Dothideales</taxon>
        <taxon>Saccotheciaceae</taxon>
        <taxon>Aureobasidium</taxon>
    </lineage>
</organism>
<feature type="compositionally biased region" description="Polar residues" evidence="5">
    <location>
        <begin position="191"/>
        <end position="202"/>
    </location>
</feature>
<feature type="compositionally biased region" description="Low complexity" evidence="5">
    <location>
        <begin position="253"/>
        <end position="294"/>
    </location>
</feature>